<accession>A0A4U5P108</accession>
<evidence type="ECO:0000259" key="4">
    <source>
        <dbReference type="SMART" id="SM00181"/>
    </source>
</evidence>
<evidence type="ECO:0000313" key="5">
    <source>
        <dbReference type="EMBL" id="TKR89646.1"/>
    </source>
</evidence>
<feature type="domain" description="EGF-like" evidence="4">
    <location>
        <begin position="82"/>
        <end position="115"/>
    </location>
</feature>
<dbReference type="AlphaFoldDB" id="A0A4U5P108"/>
<sequence length="248" mass="26180">MTVSLAANVTCGENEQFYECGACDIPCGQDVVACPAICLPGCGCLPGYKRNNNGICIPQDQCPKPTCPTNETFYSCGTCDGTCDRPIVPCPRICKLNGSCNCKEGYVRNAAGNCIAQEDCPQECQAVTKAPEDPECGFNEQFYGCGPCDSTCDQDIACAAVCRPPGGCGCLPGYKRNAIGVCIPADKCPNKNCGKNEIFVPCGPCDGTCKNLNPSCLEICRLEGGCGCKSGYVRNSKNECVSLKQCKQ</sequence>
<dbReference type="SUPFAM" id="SSF57567">
    <property type="entry name" value="Serine protease inhibitors"/>
    <property type="match status" value="4"/>
</dbReference>
<name>A0A4U5P108_STECR</name>
<keyword evidence="2" id="KW-0722">Serine protease inhibitor</keyword>
<dbReference type="InterPro" id="IPR002919">
    <property type="entry name" value="TIL_dom"/>
</dbReference>
<dbReference type="GO" id="GO:0004867">
    <property type="term" value="F:serine-type endopeptidase inhibitor activity"/>
    <property type="evidence" value="ECO:0007669"/>
    <property type="project" value="UniProtKB-KW"/>
</dbReference>
<dbReference type="PANTHER" id="PTHR23259">
    <property type="entry name" value="RIDDLE"/>
    <property type="match status" value="1"/>
</dbReference>
<feature type="domain" description="EGF-like" evidence="4">
    <location>
        <begin position="147"/>
        <end position="183"/>
    </location>
</feature>
<dbReference type="InterPro" id="IPR051368">
    <property type="entry name" value="SerProtInhib-TIL_Domain"/>
</dbReference>
<dbReference type="STRING" id="34508.A0A4U5P108"/>
<dbReference type="Pfam" id="PF01826">
    <property type="entry name" value="TIL"/>
    <property type="match status" value="3"/>
</dbReference>
<dbReference type="InterPro" id="IPR000742">
    <property type="entry name" value="EGF"/>
</dbReference>
<dbReference type="OrthoDB" id="6236007at2759"/>
<dbReference type="EMBL" id="AZBU02000003">
    <property type="protein sequence ID" value="TKR89646.1"/>
    <property type="molecule type" value="Genomic_DNA"/>
</dbReference>
<dbReference type="Gene3D" id="2.10.25.10">
    <property type="entry name" value="Laminin"/>
    <property type="match status" value="4"/>
</dbReference>
<feature type="domain" description="EGF-like" evidence="4">
    <location>
        <begin position="204"/>
        <end position="241"/>
    </location>
</feature>
<dbReference type="Proteomes" id="UP000298663">
    <property type="component" value="Unassembled WGS sequence"/>
</dbReference>
<keyword evidence="3" id="KW-1015">Disulfide bond</keyword>
<gene>
    <name evidence="5" type="ORF">L596_013715</name>
</gene>
<reference evidence="5 6" key="2">
    <citation type="journal article" date="2019" name="G3 (Bethesda)">
        <title>Hybrid Assembly of the Genome of the Entomopathogenic Nematode Steinernema carpocapsae Identifies the X-Chromosome.</title>
        <authorList>
            <person name="Serra L."/>
            <person name="Macchietto M."/>
            <person name="Macias-Munoz A."/>
            <person name="McGill C.J."/>
            <person name="Rodriguez I.M."/>
            <person name="Rodriguez B."/>
            <person name="Murad R."/>
            <person name="Mortazavi A."/>
        </authorList>
    </citation>
    <scope>NUCLEOTIDE SEQUENCE [LARGE SCALE GENOMIC DNA]</scope>
    <source>
        <strain evidence="5 6">ALL</strain>
    </source>
</reference>
<evidence type="ECO:0000256" key="2">
    <source>
        <dbReference type="ARBA" id="ARBA00022900"/>
    </source>
</evidence>
<organism evidence="5 6">
    <name type="scientific">Steinernema carpocapsae</name>
    <name type="common">Entomopathogenic nematode</name>
    <dbReference type="NCBI Taxonomy" id="34508"/>
    <lineage>
        <taxon>Eukaryota</taxon>
        <taxon>Metazoa</taxon>
        <taxon>Ecdysozoa</taxon>
        <taxon>Nematoda</taxon>
        <taxon>Chromadorea</taxon>
        <taxon>Rhabditida</taxon>
        <taxon>Tylenchina</taxon>
        <taxon>Panagrolaimomorpha</taxon>
        <taxon>Strongyloidoidea</taxon>
        <taxon>Steinernematidae</taxon>
        <taxon>Steinernema</taxon>
    </lineage>
</organism>
<reference evidence="5 6" key="1">
    <citation type="journal article" date="2015" name="Genome Biol.">
        <title>Comparative genomics of Steinernema reveals deeply conserved gene regulatory networks.</title>
        <authorList>
            <person name="Dillman A.R."/>
            <person name="Macchietto M."/>
            <person name="Porter C.F."/>
            <person name="Rogers A."/>
            <person name="Williams B."/>
            <person name="Antoshechkin I."/>
            <person name="Lee M.M."/>
            <person name="Goodwin Z."/>
            <person name="Lu X."/>
            <person name="Lewis E.E."/>
            <person name="Goodrich-Blair H."/>
            <person name="Stock S.P."/>
            <person name="Adams B.J."/>
            <person name="Sternberg P.W."/>
            <person name="Mortazavi A."/>
        </authorList>
    </citation>
    <scope>NUCLEOTIDE SEQUENCE [LARGE SCALE GENOMIC DNA]</scope>
    <source>
        <strain evidence="5 6">ALL</strain>
    </source>
</reference>
<dbReference type="PANTHER" id="PTHR23259:SF70">
    <property type="entry name" value="ACCESSORY GLAND PROTEIN ACP62F-RELATED"/>
    <property type="match status" value="1"/>
</dbReference>
<proteinExistence type="predicted"/>
<protein>
    <recommendedName>
        <fullName evidence="4">EGF-like domain-containing protein</fullName>
    </recommendedName>
</protein>
<evidence type="ECO:0000313" key="6">
    <source>
        <dbReference type="Proteomes" id="UP000298663"/>
    </source>
</evidence>
<keyword evidence="6" id="KW-1185">Reference proteome</keyword>
<comment type="caution">
    <text evidence="5">The sequence shown here is derived from an EMBL/GenBank/DDBJ whole genome shotgun (WGS) entry which is preliminary data.</text>
</comment>
<dbReference type="InterPro" id="IPR036084">
    <property type="entry name" value="Ser_inhib-like_sf"/>
</dbReference>
<evidence type="ECO:0000256" key="3">
    <source>
        <dbReference type="ARBA" id="ARBA00023157"/>
    </source>
</evidence>
<keyword evidence="1" id="KW-0646">Protease inhibitor</keyword>
<dbReference type="SMART" id="SM00181">
    <property type="entry name" value="EGF"/>
    <property type="match status" value="3"/>
</dbReference>
<dbReference type="CDD" id="cd19941">
    <property type="entry name" value="TIL"/>
    <property type="match status" value="4"/>
</dbReference>
<evidence type="ECO:0000256" key="1">
    <source>
        <dbReference type="ARBA" id="ARBA00022690"/>
    </source>
</evidence>